<protein>
    <submittedName>
        <fullName evidence="2">Uncharacterized protein</fullName>
    </submittedName>
</protein>
<feature type="region of interest" description="Disordered" evidence="1">
    <location>
        <begin position="1"/>
        <end position="59"/>
    </location>
</feature>
<reference evidence="2 3" key="1">
    <citation type="journal article" date="2023" name="Elife">
        <title>Identification of key yeast species and microbe-microbe interactions impacting larval growth of Drosophila in the wild.</title>
        <authorList>
            <person name="Mure A."/>
            <person name="Sugiura Y."/>
            <person name="Maeda R."/>
            <person name="Honda K."/>
            <person name="Sakurai N."/>
            <person name="Takahashi Y."/>
            <person name="Watada M."/>
            <person name="Katoh T."/>
            <person name="Gotoh A."/>
            <person name="Gotoh Y."/>
            <person name="Taniguchi I."/>
            <person name="Nakamura K."/>
            <person name="Hayashi T."/>
            <person name="Katayama T."/>
            <person name="Uemura T."/>
            <person name="Hattori Y."/>
        </authorList>
    </citation>
    <scope>NUCLEOTIDE SEQUENCE [LARGE SCALE GENOMIC DNA]</scope>
    <source>
        <strain evidence="2 3">SB-73</strain>
    </source>
</reference>
<evidence type="ECO:0000256" key="1">
    <source>
        <dbReference type="SAM" id="MobiDB-lite"/>
    </source>
</evidence>
<dbReference type="AlphaFoldDB" id="A0AAV5RM12"/>
<accession>A0AAV5RM12</accession>
<dbReference type="EMBL" id="BTGC01000008">
    <property type="protein sequence ID" value="GMM52559.1"/>
    <property type="molecule type" value="Genomic_DNA"/>
</dbReference>
<gene>
    <name evidence="2" type="ORF">DASB73_035220</name>
</gene>
<dbReference type="Proteomes" id="UP001362899">
    <property type="component" value="Unassembled WGS sequence"/>
</dbReference>
<proteinExistence type="predicted"/>
<name>A0AAV5RM12_STABA</name>
<organism evidence="2 3">
    <name type="scientific">Starmerella bacillaris</name>
    <name type="common">Yeast</name>
    <name type="synonym">Candida zemplinina</name>
    <dbReference type="NCBI Taxonomy" id="1247836"/>
    <lineage>
        <taxon>Eukaryota</taxon>
        <taxon>Fungi</taxon>
        <taxon>Dikarya</taxon>
        <taxon>Ascomycota</taxon>
        <taxon>Saccharomycotina</taxon>
        <taxon>Dipodascomycetes</taxon>
        <taxon>Dipodascales</taxon>
        <taxon>Trichomonascaceae</taxon>
        <taxon>Starmerella</taxon>
    </lineage>
</organism>
<sequence>MSEFNTLIKNPDDPKTLKIDEKLAPAMSPAWSRSSRHSKKTAQNEGHESFKDKVKKIFK</sequence>
<feature type="compositionally biased region" description="Basic and acidic residues" evidence="1">
    <location>
        <begin position="10"/>
        <end position="23"/>
    </location>
</feature>
<evidence type="ECO:0000313" key="3">
    <source>
        <dbReference type="Proteomes" id="UP001362899"/>
    </source>
</evidence>
<comment type="caution">
    <text evidence="2">The sequence shown here is derived from an EMBL/GenBank/DDBJ whole genome shotgun (WGS) entry which is preliminary data.</text>
</comment>
<evidence type="ECO:0000313" key="2">
    <source>
        <dbReference type="EMBL" id="GMM52559.1"/>
    </source>
</evidence>
<keyword evidence="3" id="KW-1185">Reference proteome</keyword>